<protein>
    <submittedName>
        <fullName evidence="6">TetR/AcrR family transcriptional regulator</fullName>
    </submittedName>
</protein>
<feature type="domain" description="HTH tetR-type" evidence="5">
    <location>
        <begin position="14"/>
        <end position="74"/>
    </location>
</feature>
<proteinExistence type="predicted"/>
<dbReference type="EMBL" id="CP078077">
    <property type="protein sequence ID" value="UPL15562.1"/>
    <property type="molecule type" value="Genomic_DNA"/>
</dbReference>
<dbReference type="PANTHER" id="PTHR30055:SF234">
    <property type="entry name" value="HTH-TYPE TRANSCRIPTIONAL REGULATOR BETI"/>
    <property type="match status" value="1"/>
</dbReference>
<dbReference type="InterPro" id="IPR009057">
    <property type="entry name" value="Homeodomain-like_sf"/>
</dbReference>
<dbReference type="SUPFAM" id="SSF46689">
    <property type="entry name" value="Homeodomain-like"/>
    <property type="match status" value="1"/>
</dbReference>
<dbReference type="Proteomes" id="UP000831963">
    <property type="component" value="Chromosome"/>
</dbReference>
<evidence type="ECO:0000313" key="7">
    <source>
        <dbReference type="Proteomes" id="UP000831963"/>
    </source>
</evidence>
<dbReference type="PRINTS" id="PR00455">
    <property type="entry name" value="HTHTETR"/>
</dbReference>
<reference evidence="6 7" key="1">
    <citation type="submission" date="2021-06" db="EMBL/GenBank/DDBJ databases">
        <title>Genome-based taxonomic framework of Microbacterium strains isolated from marine environment, the description of four new species and reclassification of four preexisting species.</title>
        <authorList>
            <person name="Lee S.D."/>
            <person name="Kim S.-M."/>
            <person name="Byeon Y.-S."/>
            <person name="Yang H.L."/>
            <person name="Kim I.S."/>
        </authorList>
    </citation>
    <scope>NUCLEOTIDE SEQUENCE [LARGE SCALE GENOMIC DNA]</scope>
    <source>
        <strain evidence="6 7">SSW1-36</strain>
    </source>
</reference>
<dbReference type="RefSeq" id="WP_247956129.1">
    <property type="nucleotide sequence ID" value="NZ_CP078077.1"/>
</dbReference>
<keyword evidence="7" id="KW-1185">Reference proteome</keyword>
<keyword evidence="2 4" id="KW-0238">DNA-binding</keyword>
<dbReference type="PROSITE" id="PS50977">
    <property type="entry name" value="HTH_TETR_2"/>
    <property type="match status" value="1"/>
</dbReference>
<dbReference type="Pfam" id="PF00440">
    <property type="entry name" value="TetR_N"/>
    <property type="match status" value="1"/>
</dbReference>
<name>A0ABY4ISG0_9MICO</name>
<dbReference type="Gene3D" id="1.10.357.10">
    <property type="entry name" value="Tetracycline Repressor, domain 2"/>
    <property type="match status" value="1"/>
</dbReference>
<dbReference type="InterPro" id="IPR050109">
    <property type="entry name" value="HTH-type_TetR-like_transc_reg"/>
</dbReference>
<sequence length="201" mass="22826">MENNAPSLRDVRKRETIRALTDTARRLTIERGFAGFTVEEVCAEAGVSRRTFFNYFESKENAVFGYTEIDPRLVELDDEFVAKSGDLLDDFVDVVVRRWEMLDPLSDAPALLQVIEHEPRLLKGAFERLAENERRDVALIVRREGADQTMRAEVVVHTVGACIRMAVAQILDHQSPIPFGRLVAERLDIARDLFTSAQKAH</sequence>
<dbReference type="PANTHER" id="PTHR30055">
    <property type="entry name" value="HTH-TYPE TRANSCRIPTIONAL REGULATOR RUTR"/>
    <property type="match status" value="1"/>
</dbReference>
<keyword evidence="1" id="KW-0805">Transcription regulation</keyword>
<feature type="DNA-binding region" description="H-T-H motif" evidence="4">
    <location>
        <begin position="37"/>
        <end position="56"/>
    </location>
</feature>
<evidence type="ECO:0000256" key="3">
    <source>
        <dbReference type="ARBA" id="ARBA00023163"/>
    </source>
</evidence>
<dbReference type="InterPro" id="IPR001647">
    <property type="entry name" value="HTH_TetR"/>
</dbReference>
<evidence type="ECO:0000256" key="4">
    <source>
        <dbReference type="PROSITE-ProRule" id="PRU00335"/>
    </source>
</evidence>
<organism evidence="6 7">
    <name type="scientific">Microbacterium galbinum</name>
    <dbReference type="NCBI Taxonomy" id="2851646"/>
    <lineage>
        <taxon>Bacteria</taxon>
        <taxon>Bacillati</taxon>
        <taxon>Actinomycetota</taxon>
        <taxon>Actinomycetes</taxon>
        <taxon>Micrococcales</taxon>
        <taxon>Microbacteriaceae</taxon>
        <taxon>Microbacterium</taxon>
    </lineage>
</organism>
<dbReference type="PROSITE" id="PS01081">
    <property type="entry name" value="HTH_TETR_1"/>
    <property type="match status" value="1"/>
</dbReference>
<evidence type="ECO:0000256" key="2">
    <source>
        <dbReference type="ARBA" id="ARBA00023125"/>
    </source>
</evidence>
<evidence type="ECO:0000313" key="6">
    <source>
        <dbReference type="EMBL" id="UPL15562.1"/>
    </source>
</evidence>
<dbReference type="InterPro" id="IPR023772">
    <property type="entry name" value="DNA-bd_HTH_TetR-type_CS"/>
</dbReference>
<keyword evidence="3" id="KW-0804">Transcription</keyword>
<accession>A0ABY4ISG0</accession>
<gene>
    <name evidence="6" type="ORF">KV396_14230</name>
</gene>
<evidence type="ECO:0000256" key="1">
    <source>
        <dbReference type="ARBA" id="ARBA00023015"/>
    </source>
</evidence>
<evidence type="ECO:0000259" key="5">
    <source>
        <dbReference type="PROSITE" id="PS50977"/>
    </source>
</evidence>